<dbReference type="InterPro" id="IPR027417">
    <property type="entry name" value="P-loop_NTPase"/>
</dbReference>
<dbReference type="EMBL" id="JAAZCD010000123">
    <property type="protein sequence ID" value="NLD31655.1"/>
    <property type="molecule type" value="Genomic_DNA"/>
</dbReference>
<dbReference type="InterPro" id="IPR033186">
    <property type="entry name" value="HerA_C"/>
</dbReference>
<name>A0A847D4Z6_9LACT</name>
<dbReference type="SUPFAM" id="SSF52540">
    <property type="entry name" value="P-loop containing nucleoside triphosphate hydrolases"/>
    <property type="match status" value="1"/>
</dbReference>
<dbReference type="Pfam" id="PF05872">
    <property type="entry name" value="HerA_C"/>
    <property type="match status" value="1"/>
</dbReference>
<dbReference type="RefSeq" id="WP_276645339.1">
    <property type="nucleotide sequence ID" value="NZ_JAAZCD010000123.1"/>
</dbReference>
<gene>
    <name evidence="3" type="ORF">GX662_05270</name>
</gene>
<sequence length="504" mass="56693">MRQELVIGQGEKPAIIHLDKLNRHGLIAGATGTGKTVTLKVIAEKLSKAGIPVFLADVKGDLASIAEPGELSEKILERAAKLQPEDFEPRAYPVELLDIFGANGVPVRTTISDMGPILLSRLLGLNETQEGILNIAFKVADEKQLLLIDIKDLRAMLNFVGDNATELRREYGNISKQSIGAILRGLLVIEEQGGDLFFGEPMFDIQDLLKTDAAGRGYVNILMANRLFMSPKLYSTFLLWFLSELYEQLPEVGDLEKPKIVFFFDEAHVLFQDVPDVLEEKIELIVRLIRSKGVGVYFVTQNPTDLPNAILSQLGNKIQHALRAFTPKEQKTVKAVAETFRQQEGEELEKKLTELKGGEALVSFLDPEGIPGYVQQVMIYPPESKMGTLDPLVKEEKINRSLLYYKYSEAIDRESSYEQLQRLSEIKAIELEENEELAARDREKAEQLKQLEIEHQKQKEQTQQKRTSSSRDSTMDRFTKNLMSQVGREVGRVISRGILGILKK</sequence>
<evidence type="ECO:0000256" key="1">
    <source>
        <dbReference type="SAM" id="MobiDB-lite"/>
    </source>
</evidence>
<dbReference type="InterPro" id="IPR051162">
    <property type="entry name" value="T4SS_component"/>
</dbReference>
<dbReference type="PANTHER" id="PTHR30121:SF6">
    <property type="entry name" value="SLR6007 PROTEIN"/>
    <property type="match status" value="1"/>
</dbReference>
<feature type="compositionally biased region" description="Basic and acidic residues" evidence="1">
    <location>
        <begin position="454"/>
        <end position="463"/>
    </location>
</feature>
<protein>
    <submittedName>
        <fullName evidence="3">DUF853 family protein</fullName>
    </submittedName>
</protein>
<dbReference type="Gene3D" id="3.40.50.300">
    <property type="entry name" value="P-loop containing nucleotide triphosphate hydrolases"/>
    <property type="match status" value="2"/>
</dbReference>
<accession>A0A847D4Z6</accession>
<dbReference type="PANTHER" id="PTHR30121">
    <property type="entry name" value="UNCHARACTERIZED PROTEIN YJGR-RELATED"/>
    <property type="match status" value="1"/>
</dbReference>
<feature type="domain" description="Helicase HerA-like C-terminal" evidence="2">
    <location>
        <begin position="8"/>
        <end position="502"/>
    </location>
</feature>
<dbReference type="Proteomes" id="UP000589373">
    <property type="component" value="Unassembled WGS sequence"/>
</dbReference>
<reference evidence="3 4" key="1">
    <citation type="journal article" date="2020" name="Biotechnol. Biofuels">
        <title>New insights from the biogas microbiome by comprehensive genome-resolved metagenomics of nearly 1600 species originating from multiple anaerobic digesters.</title>
        <authorList>
            <person name="Campanaro S."/>
            <person name="Treu L."/>
            <person name="Rodriguez-R L.M."/>
            <person name="Kovalovszki A."/>
            <person name="Ziels R.M."/>
            <person name="Maus I."/>
            <person name="Zhu X."/>
            <person name="Kougias P.G."/>
            <person name="Basile A."/>
            <person name="Luo G."/>
            <person name="Schluter A."/>
            <person name="Konstantinidis K.T."/>
            <person name="Angelidaki I."/>
        </authorList>
    </citation>
    <scope>NUCLEOTIDE SEQUENCE [LARGE SCALE GENOMIC DNA]</scope>
    <source>
        <strain evidence="3">AS07pgkLD_105</strain>
    </source>
</reference>
<evidence type="ECO:0000259" key="2">
    <source>
        <dbReference type="Pfam" id="PF05872"/>
    </source>
</evidence>
<evidence type="ECO:0000313" key="4">
    <source>
        <dbReference type="Proteomes" id="UP000589373"/>
    </source>
</evidence>
<dbReference type="AlphaFoldDB" id="A0A847D4Z6"/>
<comment type="caution">
    <text evidence="3">The sequence shown here is derived from an EMBL/GenBank/DDBJ whole genome shotgun (WGS) entry which is preliminary data.</text>
</comment>
<feature type="region of interest" description="Disordered" evidence="1">
    <location>
        <begin position="454"/>
        <end position="477"/>
    </location>
</feature>
<proteinExistence type="predicted"/>
<organism evidence="3 4">
    <name type="scientific">Trichococcus flocculiformis</name>
    <dbReference type="NCBI Taxonomy" id="82803"/>
    <lineage>
        <taxon>Bacteria</taxon>
        <taxon>Bacillati</taxon>
        <taxon>Bacillota</taxon>
        <taxon>Bacilli</taxon>
        <taxon>Lactobacillales</taxon>
        <taxon>Carnobacteriaceae</taxon>
        <taxon>Trichococcus</taxon>
    </lineage>
</organism>
<evidence type="ECO:0000313" key="3">
    <source>
        <dbReference type="EMBL" id="NLD31655.1"/>
    </source>
</evidence>